<feature type="compositionally biased region" description="Low complexity" evidence="1">
    <location>
        <begin position="1"/>
        <end position="11"/>
    </location>
</feature>
<dbReference type="Proteomes" id="UP000265520">
    <property type="component" value="Unassembled WGS sequence"/>
</dbReference>
<accession>A0A392PZ42</accession>
<dbReference type="AlphaFoldDB" id="A0A392PZ42"/>
<comment type="caution">
    <text evidence="2">The sequence shown here is derived from an EMBL/GenBank/DDBJ whole genome shotgun (WGS) entry which is preliminary data.</text>
</comment>
<evidence type="ECO:0000313" key="2">
    <source>
        <dbReference type="EMBL" id="MCI16730.1"/>
    </source>
</evidence>
<sequence>MRAAPAPVARRAGIRRKLPQQQYHARRASPSCAPHRRQKNNCLSQLELRVA</sequence>
<proteinExistence type="predicted"/>
<evidence type="ECO:0000313" key="3">
    <source>
        <dbReference type="Proteomes" id="UP000265520"/>
    </source>
</evidence>
<feature type="region of interest" description="Disordered" evidence="1">
    <location>
        <begin position="1"/>
        <end position="38"/>
    </location>
</feature>
<name>A0A392PZ42_9FABA</name>
<dbReference type="EMBL" id="LXQA010102156">
    <property type="protein sequence ID" value="MCI16730.1"/>
    <property type="molecule type" value="Genomic_DNA"/>
</dbReference>
<evidence type="ECO:0000256" key="1">
    <source>
        <dbReference type="SAM" id="MobiDB-lite"/>
    </source>
</evidence>
<keyword evidence="3" id="KW-1185">Reference proteome</keyword>
<protein>
    <submittedName>
        <fullName evidence="2">Uncharacterized protein</fullName>
    </submittedName>
</protein>
<reference evidence="2 3" key="1">
    <citation type="journal article" date="2018" name="Front. Plant Sci.">
        <title>Red Clover (Trifolium pratense) and Zigzag Clover (T. medium) - A Picture of Genomic Similarities and Differences.</title>
        <authorList>
            <person name="Dluhosova J."/>
            <person name="Istvanek J."/>
            <person name="Nedelnik J."/>
            <person name="Repkova J."/>
        </authorList>
    </citation>
    <scope>NUCLEOTIDE SEQUENCE [LARGE SCALE GENOMIC DNA]</scope>
    <source>
        <strain evidence="3">cv. 10/8</strain>
        <tissue evidence="2">Leaf</tissue>
    </source>
</reference>
<organism evidence="2 3">
    <name type="scientific">Trifolium medium</name>
    <dbReference type="NCBI Taxonomy" id="97028"/>
    <lineage>
        <taxon>Eukaryota</taxon>
        <taxon>Viridiplantae</taxon>
        <taxon>Streptophyta</taxon>
        <taxon>Embryophyta</taxon>
        <taxon>Tracheophyta</taxon>
        <taxon>Spermatophyta</taxon>
        <taxon>Magnoliopsida</taxon>
        <taxon>eudicotyledons</taxon>
        <taxon>Gunneridae</taxon>
        <taxon>Pentapetalae</taxon>
        <taxon>rosids</taxon>
        <taxon>fabids</taxon>
        <taxon>Fabales</taxon>
        <taxon>Fabaceae</taxon>
        <taxon>Papilionoideae</taxon>
        <taxon>50 kb inversion clade</taxon>
        <taxon>NPAAA clade</taxon>
        <taxon>Hologalegina</taxon>
        <taxon>IRL clade</taxon>
        <taxon>Trifolieae</taxon>
        <taxon>Trifolium</taxon>
    </lineage>
</organism>